<gene>
    <name evidence="1" type="ORF">GM537_13805</name>
</gene>
<dbReference type="EMBL" id="WNHS01000748">
    <property type="protein sequence ID" value="MTW25846.1"/>
    <property type="molecule type" value="Genomic_DNA"/>
</dbReference>
<organism evidence="1 2">
    <name type="scientific">Streptococcus pneumoniae</name>
    <dbReference type="NCBI Taxonomy" id="1313"/>
    <lineage>
        <taxon>Bacteria</taxon>
        <taxon>Bacillati</taxon>
        <taxon>Bacillota</taxon>
        <taxon>Bacilli</taxon>
        <taxon>Lactobacillales</taxon>
        <taxon>Streptococcaceae</taxon>
        <taxon>Streptococcus</taxon>
    </lineage>
</organism>
<dbReference type="AlphaFoldDB" id="A0A6G2DX86"/>
<name>A0A6G2DX86_STREE</name>
<protein>
    <submittedName>
        <fullName evidence="1">Uncharacterized protein</fullName>
    </submittedName>
</protein>
<feature type="non-terminal residue" evidence="1">
    <location>
        <position position="50"/>
    </location>
</feature>
<reference evidence="1 2" key="1">
    <citation type="submission" date="2019-11" db="EMBL/GenBank/DDBJ databases">
        <title>Growth characteristics of pneumococcus vary with the chemical composition of the capsule and with environmental conditions.</title>
        <authorList>
            <person name="Tothpal A."/>
            <person name="Desobry K."/>
            <person name="Joshi S."/>
            <person name="Wyllie A.L."/>
            <person name="Weinberger D.M."/>
        </authorList>
    </citation>
    <scope>NUCLEOTIDE SEQUENCE [LARGE SCALE GENOMIC DNA]</scope>
    <source>
        <strain evidence="2">pnumococcus23A</strain>
    </source>
</reference>
<evidence type="ECO:0000313" key="1">
    <source>
        <dbReference type="EMBL" id="MTW25846.1"/>
    </source>
</evidence>
<evidence type="ECO:0000313" key="2">
    <source>
        <dbReference type="Proteomes" id="UP000490982"/>
    </source>
</evidence>
<proteinExistence type="predicted"/>
<accession>A0A6G2DX86</accession>
<comment type="caution">
    <text evidence="1">The sequence shown here is derived from an EMBL/GenBank/DDBJ whole genome shotgun (WGS) entry which is preliminary data.</text>
</comment>
<dbReference type="Proteomes" id="UP000490982">
    <property type="component" value="Unassembled WGS sequence"/>
</dbReference>
<sequence>MNKPITVTTITLVNGVDASKMTNAEIFDLIEALKKIKAQPKKLVAEIAER</sequence>